<gene>
    <name evidence="2" type="ORF">L3X38_032277</name>
</gene>
<comment type="caution">
    <text evidence="2">The sequence shown here is derived from an EMBL/GenBank/DDBJ whole genome shotgun (WGS) entry which is preliminary data.</text>
</comment>
<dbReference type="Proteomes" id="UP001054821">
    <property type="component" value="Chromosome 6"/>
</dbReference>
<name>A0AAD4VDT0_PRUDU</name>
<dbReference type="AlphaFoldDB" id="A0AAD4VDT0"/>
<feature type="region of interest" description="Disordered" evidence="1">
    <location>
        <begin position="193"/>
        <end position="235"/>
    </location>
</feature>
<reference evidence="2 3" key="1">
    <citation type="journal article" date="2022" name="G3 (Bethesda)">
        <title>Whole-genome sequence and methylome profiling of the almond [Prunus dulcis (Mill.) D.A. Webb] cultivar 'Nonpareil'.</title>
        <authorList>
            <person name="D'Amico-Willman K.M."/>
            <person name="Ouma W.Z."/>
            <person name="Meulia T."/>
            <person name="Sideli G.M."/>
            <person name="Gradziel T.M."/>
            <person name="Fresnedo-Ramirez J."/>
        </authorList>
    </citation>
    <scope>NUCLEOTIDE SEQUENCE [LARGE SCALE GENOMIC DNA]</scope>
    <source>
        <strain evidence="2">Clone GOH B32 T37-40</strain>
    </source>
</reference>
<proteinExistence type="predicted"/>
<feature type="compositionally biased region" description="Basic and acidic residues" evidence="1">
    <location>
        <begin position="201"/>
        <end position="210"/>
    </location>
</feature>
<sequence>MAEAVNPPGGAMSESFGHPSSLVAETRHHPLGPTAESEVLSEGNAIAHVEASNTVSTSAFLGNHIDLNRNVDELTERFEDPNNLVDQLLGQIDLIRDLEFGPVGEESTRAPTRDSRNPMEIAQELAGKVEDKNVLIRDKSRASVHSRLGLQTNVHSRLGAQSIWKSSLKTLADVFTMAECYAFLDDDRIAIKKSGKQVHQSQKEASEKNDGSYNRNNGGKRKSRLTEGGSSTDKT</sequence>
<dbReference type="EMBL" id="JAJFAZ020000006">
    <property type="protein sequence ID" value="KAI5323205.1"/>
    <property type="molecule type" value="Genomic_DNA"/>
</dbReference>
<evidence type="ECO:0000313" key="2">
    <source>
        <dbReference type="EMBL" id="KAI5323205.1"/>
    </source>
</evidence>
<evidence type="ECO:0000313" key="3">
    <source>
        <dbReference type="Proteomes" id="UP001054821"/>
    </source>
</evidence>
<organism evidence="2 3">
    <name type="scientific">Prunus dulcis</name>
    <name type="common">Almond</name>
    <name type="synonym">Amygdalus dulcis</name>
    <dbReference type="NCBI Taxonomy" id="3755"/>
    <lineage>
        <taxon>Eukaryota</taxon>
        <taxon>Viridiplantae</taxon>
        <taxon>Streptophyta</taxon>
        <taxon>Embryophyta</taxon>
        <taxon>Tracheophyta</taxon>
        <taxon>Spermatophyta</taxon>
        <taxon>Magnoliopsida</taxon>
        <taxon>eudicotyledons</taxon>
        <taxon>Gunneridae</taxon>
        <taxon>Pentapetalae</taxon>
        <taxon>rosids</taxon>
        <taxon>fabids</taxon>
        <taxon>Rosales</taxon>
        <taxon>Rosaceae</taxon>
        <taxon>Amygdaloideae</taxon>
        <taxon>Amygdaleae</taxon>
        <taxon>Prunus</taxon>
    </lineage>
</organism>
<keyword evidence="3" id="KW-1185">Reference proteome</keyword>
<evidence type="ECO:0000256" key="1">
    <source>
        <dbReference type="SAM" id="MobiDB-lite"/>
    </source>
</evidence>
<accession>A0AAD4VDT0</accession>
<protein>
    <submittedName>
        <fullName evidence="2">Uncharacterized protein</fullName>
    </submittedName>
</protein>